<evidence type="ECO:0000259" key="1">
    <source>
        <dbReference type="Pfam" id="PF02538"/>
    </source>
</evidence>
<dbReference type="GO" id="GO:0005829">
    <property type="term" value="C:cytosol"/>
    <property type="evidence" value="ECO:0007669"/>
    <property type="project" value="TreeGrafter"/>
</dbReference>
<gene>
    <name evidence="2" type="ORF">GQ588_10240</name>
</gene>
<dbReference type="RefSeq" id="WP_158208352.1">
    <property type="nucleotide sequence ID" value="NZ_CP046996.1"/>
</dbReference>
<dbReference type="Pfam" id="PF02538">
    <property type="entry name" value="Hydantoinase_B"/>
    <property type="match status" value="1"/>
</dbReference>
<dbReference type="GO" id="GO:0017168">
    <property type="term" value="F:5-oxoprolinase (ATP-hydrolyzing) activity"/>
    <property type="evidence" value="ECO:0007669"/>
    <property type="project" value="TreeGrafter"/>
</dbReference>
<evidence type="ECO:0000313" key="3">
    <source>
        <dbReference type="Proteomes" id="UP000430508"/>
    </source>
</evidence>
<dbReference type="Proteomes" id="UP000430508">
    <property type="component" value="Chromosome"/>
</dbReference>
<dbReference type="PANTHER" id="PTHR11365:SF23">
    <property type="entry name" value="HYPOTHETICAL 5-OXOPROLINASE (EUROFUNG)-RELATED"/>
    <property type="match status" value="1"/>
</dbReference>
<name>A0A857DKR5_9FIRM</name>
<dbReference type="AlphaFoldDB" id="A0A857DKR5"/>
<dbReference type="GO" id="GO:0006749">
    <property type="term" value="P:glutathione metabolic process"/>
    <property type="evidence" value="ECO:0007669"/>
    <property type="project" value="TreeGrafter"/>
</dbReference>
<accession>A0A857DKR5</accession>
<sequence>MTRTTTEDMINRTVIANRLDSITKEMGLALEHSAHSPIFAEACDFACCICDRDGQLVSQLSGIPILATAGSFSVKSVLRKYPNSITNGDVFIINDPYDGGNHLPDIGIITPVFFEDNLMFFCVSRAHHGDIGGSTAGSYNPKATEIFQEGIRIPPTKLMRNNEFMGEILDLILINTRNPNMLKSDLLAQIGANKVAAKRILEMVEAYTPAVVNKAIAKTLEQTEMLTKKRIREIPDGIYRATEYIDDDGFQEEPVKIEIAVKVEGERLLVDFAGTDPQVKGFINTSVVTATTASGIAVLWFLGDDIPRNDGAFRCIDVHLPKGSLVNPYEPAPMTLCTLTPASEMIGAIFQALNQAVPGRVPAGYTRYAGPSYYGRDPRNSRYYVGFSFCSTGSGGAMQGRDGKSYMSPMSNFGGVKTPDIESNEIQYPHITLYHEMETDTAGAGEYRGGAGMKYAFELYDEGSHIVNFGDGMKFAPYGLNGGNQGSLNKGFFVHQGEPVVMASKEAPRCVAKGDQVILSSCGGGGWGKPLDRPVEKVYADVLDEIISLKTAKEIYGVVITETGIDYDQTNQFRNSKNGNKRV</sequence>
<dbReference type="EMBL" id="CP046996">
    <property type="protein sequence ID" value="QHA00985.1"/>
    <property type="molecule type" value="Genomic_DNA"/>
</dbReference>
<protein>
    <submittedName>
        <fullName evidence="2">Hydantoinase B/oxoprolinase family protein</fullName>
    </submittedName>
</protein>
<organism evidence="2 3">
    <name type="scientific">Dehalobacter restrictus</name>
    <dbReference type="NCBI Taxonomy" id="55583"/>
    <lineage>
        <taxon>Bacteria</taxon>
        <taxon>Bacillati</taxon>
        <taxon>Bacillota</taxon>
        <taxon>Clostridia</taxon>
        <taxon>Eubacteriales</taxon>
        <taxon>Desulfitobacteriaceae</taxon>
        <taxon>Dehalobacter</taxon>
    </lineage>
</organism>
<dbReference type="PANTHER" id="PTHR11365">
    <property type="entry name" value="5-OXOPROLINASE RELATED"/>
    <property type="match status" value="1"/>
</dbReference>
<dbReference type="InterPro" id="IPR003692">
    <property type="entry name" value="Hydantoinase_B"/>
</dbReference>
<dbReference type="InterPro" id="IPR045079">
    <property type="entry name" value="Oxoprolinase-like"/>
</dbReference>
<proteinExistence type="predicted"/>
<feature type="domain" description="Hydantoinase B/oxoprolinase" evidence="1">
    <location>
        <begin position="8"/>
        <end position="530"/>
    </location>
</feature>
<evidence type="ECO:0000313" key="2">
    <source>
        <dbReference type="EMBL" id="QHA00985.1"/>
    </source>
</evidence>
<reference evidence="2 3" key="1">
    <citation type="submission" date="2019-12" db="EMBL/GenBank/DDBJ databases">
        <title>Sequence classification of anaerobic respiratory reductive dehalogenases: First we see many, then we see few.</title>
        <authorList>
            <person name="Molenda O."/>
            <person name="Puentes Jacome L.A."/>
            <person name="Cao X."/>
            <person name="Nesbo C.L."/>
            <person name="Tang S."/>
            <person name="Morson N."/>
            <person name="Patron J."/>
            <person name="Lomheim L."/>
            <person name="Wishart D.S."/>
            <person name="Edwards E.A."/>
        </authorList>
    </citation>
    <scope>NUCLEOTIDE SEQUENCE [LARGE SCALE GENOMIC DNA]</scope>
    <source>
        <strain evidence="2 3">12DCA</strain>
    </source>
</reference>